<feature type="compositionally biased region" description="Basic residues" evidence="1">
    <location>
        <begin position="594"/>
        <end position="603"/>
    </location>
</feature>
<feature type="compositionally biased region" description="Pro residues" evidence="1">
    <location>
        <begin position="355"/>
        <end position="368"/>
    </location>
</feature>
<keyword evidence="3" id="KW-1185">Reference proteome</keyword>
<feature type="region of interest" description="Disordered" evidence="1">
    <location>
        <begin position="465"/>
        <end position="484"/>
    </location>
</feature>
<dbReference type="OrthoDB" id="3799800at2759"/>
<dbReference type="VEuPathDB" id="FungiDB:JI435_139280"/>
<name>A0A7U2I091_PHANO</name>
<feature type="region of interest" description="Disordered" evidence="1">
    <location>
        <begin position="337"/>
        <end position="368"/>
    </location>
</feature>
<dbReference type="EMBL" id="CP069029">
    <property type="protein sequence ID" value="QRC97198.1"/>
    <property type="molecule type" value="Genomic_DNA"/>
</dbReference>
<organism evidence="2 3">
    <name type="scientific">Phaeosphaeria nodorum (strain SN15 / ATCC MYA-4574 / FGSC 10173)</name>
    <name type="common">Glume blotch fungus</name>
    <name type="synonym">Parastagonospora nodorum</name>
    <dbReference type="NCBI Taxonomy" id="321614"/>
    <lineage>
        <taxon>Eukaryota</taxon>
        <taxon>Fungi</taxon>
        <taxon>Dikarya</taxon>
        <taxon>Ascomycota</taxon>
        <taxon>Pezizomycotina</taxon>
        <taxon>Dothideomycetes</taxon>
        <taxon>Pleosporomycetidae</taxon>
        <taxon>Pleosporales</taxon>
        <taxon>Pleosporineae</taxon>
        <taxon>Phaeosphaeriaceae</taxon>
        <taxon>Parastagonospora</taxon>
    </lineage>
</organism>
<evidence type="ECO:0000313" key="2">
    <source>
        <dbReference type="EMBL" id="QRC97198.1"/>
    </source>
</evidence>
<gene>
    <name evidence="2" type="ORF">JI435_139280</name>
</gene>
<evidence type="ECO:0000256" key="1">
    <source>
        <dbReference type="SAM" id="MobiDB-lite"/>
    </source>
</evidence>
<feature type="compositionally biased region" description="Basic and acidic residues" evidence="1">
    <location>
        <begin position="628"/>
        <end position="640"/>
    </location>
</feature>
<proteinExistence type="predicted"/>
<accession>A0A7U2I091</accession>
<reference evidence="3" key="1">
    <citation type="journal article" date="2021" name="BMC Genomics">
        <title>Chromosome-level genome assembly and manually-curated proteome of model necrotroph Parastagonospora nodorum Sn15 reveals a genome-wide trove of candidate effector homologs, and redundancy of virulence-related functions within an accessory chromosome.</title>
        <authorList>
            <person name="Bertazzoni S."/>
            <person name="Jones D.A.B."/>
            <person name="Phan H.T."/>
            <person name="Tan K.-C."/>
            <person name="Hane J.K."/>
        </authorList>
    </citation>
    <scope>NUCLEOTIDE SEQUENCE [LARGE SCALE GENOMIC DNA]</scope>
    <source>
        <strain evidence="3">SN15 / ATCC MYA-4574 / FGSC 10173)</strain>
    </source>
</reference>
<evidence type="ECO:0000313" key="3">
    <source>
        <dbReference type="Proteomes" id="UP000663193"/>
    </source>
</evidence>
<protein>
    <submittedName>
        <fullName evidence="2">Uncharacterized protein</fullName>
    </submittedName>
</protein>
<dbReference type="Proteomes" id="UP000663193">
    <property type="component" value="Chromosome 7"/>
</dbReference>
<feature type="compositionally biased region" description="Low complexity" evidence="1">
    <location>
        <begin position="343"/>
        <end position="354"/>
    </location>
</feature>
<dbReference type="AlphaFoldDB" id="A0A7U2I091"/>
<sequence length="682" mass="74349">MMSSQAGKMVTVGSIHGQPTDVEISSRAQALCQFLRDLPSGSALPDVRIASLRIVLAYLDGDEALTGLMTSTHDTALLLLFAQTWALAARLGLPTVQNKLTSAMQDVYDVSLDDHTVYPADEFLLKAFNHLVQEAGEDSHAESFLICFVARTTPTTSELEKQLNANGFAENIRGSLLAEARSFDRDPIEQTPQRFRVDTSHPPSYQPLDARSAYVPVFVSRRTPVSAMHEKQSCRPFQPADSHLSCQTFLLPPAMSPPPTYDNMFNYSAVLPHMKDVPVSHGDSAFPWTFPAGRDPLHPPVPTMTDHFAMPIQDVPSGPPLIRIADAAATAAQNRGLGLDNGAQTTASNAAAAPPMAPSVPTPDEGPPRMPQIAQGARNNSQNATVMEPGLANNASVPIAPTLPPLAPATSPAVRPVDTAPIRQPVGFIDGIEAGARTLSVPAPMAPASSSPAPVSIPIVQPVDAAPTQQPGMSPDESEAVSRPETDTHAPQKILHCCEFRPVKQRNWVSRILHGWRCPGVPCPQHECENRPPAINQITRSAGATSCGCHHWILPAEGIVFSTHAQRSQASHHQHSSPSPEPRRGDVNEPSKNSPRRGRTRHTPRNDTIAIRTPYHDIHVPRSTHPARRGDRGHRDERTHRGSRRHTSRSSSDETIAWWRPKKTGEKTKFNLVSYERHRWDE</sequence>
<feature type="region of interest" description="Disordered" evidence="1">
    <location>
        <begin position="564"/>
        <end position="665"/>
    </location>
</feature>